<dbReference type="PANTHER" id="PTHR30290">
    <property type="entry name" value="PERIPLASMIC BINDING COMPONENT OF ABC TRANSPORTER"/>
    <property type="match status" value="1"/>
</dbReference>
<dbReference type="Proteomes" id="UP001597214">
    <property type="component" value="Unassembled WGS sequence"/>
</dbReference>
<dbReference type="InterPro" id="IPR025370">
    <property type="entry name" value="SgrR_HTH_N"/>
</dbReference>
<evidence type="ECO:0000256" key="1">
    <source>
        <dbReference type="ARBA" id="ARBA00023125"/>
    </source>
</evidence>
<dbReference type="InterPro" id="IPR000914">
    <property type="entry name" value="SBP_5_dom"/>
</dbReference>
<dbReference type="Gene3D" id="3.10.105.10">
    <property type="entry name" value="Dipeptide-binding Protein, Domain 3"/>
    <property type="match status" value="1"/>
</dbReference>
<dbReference type="InterPro" id="IPR039424">
    <property type="entry name" value="SBP_5"/>
</dbReference>
<sequence length="600" mass="70892">MNSDYYYIKIRKHFSSYRIGESFTVRMDDLLEVMECTRRNVQLQFNKMKEKGLIEWSPGKGRGNPSSLTFLQPVQDLVIDRAKQFVLKGHIDEAWKLIDTHDIGAVKFEFSEWLYRHIGFQQVDNDMDTLRLPFYRPVLELDPTFVHRRTEAHLVNQVFNTLVTYDERTEEITSQLSYFWECNHTKTKWRFYIRKGVKFHHGKVLTTEDVEFTFNRIINESHFDEIRRTIKNIEKISTTIIEFTLNEPNVLFLHYLCNVRCSIIPKDYMDLNTSHPFTVQPVGSGPFKMVENNDSILVLEAHDHYFEGRPHLDRIEMWVWPNYQEQKVLRRLEQDDIYYGELPVSRETYTQVENIEQGCTYLTFNLRIKGPLQDPLLRKAIDLCISREDMIQDNHINGIIAHCFFPSISLNVIQSQSDEYNVAAILAESSSYNGEELTLYTYEMPSNERNAYWLKERLFQIGVKVKVVILPINQLSDPHVIMKADMIAAGEVLGAIADVSLIEMFTDRNGFIYNHLHDDYRKYVDHFVSLCKKDERIENRLEYLYQLQVILQENRSYLCLYHVKQTLKHSNSLSGIMLNAWGKVDYKNIWIRNFQEKGAF</sequence>
<proteinExistence type="predicted"/>
<dbReference type="Pfam" id="PF12793">
    <property type="entry name" value="SgrR_N"/>
    <property type="match status" value="1"/>
</dbReference>
<feature type="domain" description="Solute-binding protein family 5" evidence="2">
    <location>
        <begin position="180"/>
        <end position="505"/>
    </location>
</feature>
<feature type="domain" description="Transcriptional regulator SgrR N-terminal HTH" evidence="3">
    <location>
        <begin position="6"/>
        <end position="102"/>
    </location>
</feature>
<name>A0ABW4LRF7_9BACI</name>
<dbReference type="EMBL" id="JBHUEM010000015">
    <property type="protein sequence ID" value="MFD1737097.1"/>
    <property type="molecule type" value="Genomic_DNA"/>
</dbReference>
<keyword evidence="1" id="KW-0238">DNA-binding</keyword>
<dbReference type="PANTHER" id="PTHR30290:SF72">
    <property type="entry name" value="HTH-TYPE TRANSCRIPTIONAL REGULATOR SGRR"/>
    <property type="match status" value="1"/>
</dbReference>
<protein>
    <submittedName>
        <fullName evidence="4">ABC transporter substrate-binding protein</fullName>
    </submittedName>
</protein>
<dbReference type="SUPFAM" id="SSF53850">
    <property type="entry name" value="Periplasmic binding protein-like II"/>
    <property type="match status" value="1"/>
</dbReference>
<reference evidence="5" key="1">
    <citation type="journal article" date="2019" name="Int. J. Syst. Evol. Microbiol.">
        <title>The Global Catalogue of Microorganisms (GCM) 10K type strain sequencing project: providing services to taxonomists for standard genome sequencing and annotation.</title>
        <authorList>
            <consortium name="The Broad Institute Genomics Platform"/>
            <consortium name="The Broad Institute Genome Sequencing Center for Infectious Disease"/>
            <person name="Wu L."/>
            <person name="Ma J."/>
        </authorList>
    </citation>
    <scope>NUCLEOTIDE SEQUENCE [LARGE SCALE GENOMIC DNA]</scope>
    <source>
        <strain evidence="5">CCUG 49339</strain>
    </source>
</reference>
<gene>
    <name evidence="4" type="ORF">ACFSCX_11095</name>
</gene>
<evidence type="ECO:0000313" key="4">
    <source>
        <dbReference type="EMBL" id="MFD1737097.1"/>
    </source>
</evidence>
<keyword evidence="5" id="KW-1185">Reference proteome</keyword>
<comment type="caution">
    <text evidence="4">The sequence shown here is derived from an EMBL/GenBank/DDBJ whole genome shotgun (WGS) entry which is preliminary data.</text>
</comment>
<evidence type="ECO:0000313" key="5">
    <source>
        <dbReference type="Proteomes" id="UP001597214"/>
    </source>
</evidence>
<organism evidence="4 5">
    <name type="scientific">Bacillus salitolerans</name>
    <dbReference type="NCBI Taxonomy" id="1437434"/>
    <lineage>
        <taxon>Bacteria</taxon>
        <taxon>Bacillati</taxon>
        <taxon>Bacillota</taxon>
        <taxon>Bacilli</taxon>
        <taxon>Bacillales</taxon>
        <taxon>Bacillaceae</taxon>
        <taxon>Bacillus</taxon>
    </lineage>
</organism>
<accession>A0ABW4LRF7</accession>
<evidence type="ECO:0000259" key="2">
    <source>
        <dbReference type="Pfam" id="PF00496"/>
    </source>
</evidence>
<dbReference type="Pfam" id="PF00496">
    <property type="entry name" value="SBP_bac_5"/>
    <property type="match status" value="1"/>
</dbReference>
<dbReference type="Gene3D" id="3.40.190.10">
    <property type="entry name" value="Periplasmic binding protein-like II"/>
    <property type="match status" value="1"/>
</dbReference>
<dbReference type="RefSeq" id="WP_377928295.1">
    <property type="nucleotide sequence ID" value="NZ_JBHUEM010000015.1"/>
</dbReference>
<evidence type="ECO:0000259" key="3">
    <source>
        <dbReference type="Pfam" id="PF12793"/>
    </source>
</evidence>